<keyword evidence="3" id="KW-1185">Reference proteome</keyword>
<protein>
    <recommendedName>
        <fullName evidence="4">Protochlamydia outer membrane protein domain-containing protein</fullName>
    </recommendedName>
</protein>
<sequence length="317" mass="35543">MRRIILLLTLSWQLLCHNASAHALEFFGDFLYWKATETVDWTLDQNSNPANQFVAYRTIEYGFDPGFRAGVAHEGDLDARFYYTRFHTSTSDSATGQLTGAFMGAKMNQPPAPTSYFDVGQVAAEIDYNMFDFDLGRRFQPSESLMLRPVVGLRAGWINQNIDSQFDANYLDNGAPLHRQVNEAMTNDFWGIGPKLGLENALNLHRGEACEFNLAANFYAAYLIGHWDVDDVTRIANTQNGSTTNSNYVVDVDSRDFGALAFQAILGLNMKYGRWTGTVGYELNDWLNQGQFFDDATGPHDNDLLLQGLTARLGCSF</sequence>
<dbReference type="KEGG" id="lpav:PLANPX_5942"/>
<accession>A0A5K7XHH3</accession>
<evidence type="ECO:0000313" key="3">
    <source>
        <dbReference type="Proteomes" id="UP000326837"/>
    </source>
</evidence>
<keyword evidence="1" id="KW-0732">Signal</keyword>
<dbReference type="Proteomes" id="UP000326837">
    <property type="component" value="Chromosome"/>
</dbReference>
<dbReference type="Pfam" id="PF05150">
    <property type="entry name" value="Legionella_OMP"/>
    <property type="match status" value="1"/>
</dbReference>
<dbReference type="InterPro" id="IPR007825">
    <property type="entry name" value="Major_OMP_Legionella"/>
</dbReference>
<dbReference type="EMBL" id="AP021861">
    <property type="protein sequence ID" value="BBO36330.1"/>
    <property type="molecule type" value="Genomic_DNA"/>
</dbReference>
<feature type="chain" id="PRO_5024862090" description="Protochlamydia outer membrane protein domain-containing protein" evidence="1">
    <location>
        <begin position="24"/>
        <end position="317"/>
    </location>
</feature>
<feature type="signal peptide" evidence="1">
    <location>
        <begin position="1"/>
        <end position="23"/>
    </location>
</feature>
<organism evidence="2 3">
    <name type="scientific">Lacipirellula parvula</name>
    <dbReference type="NCBI Taxonomy" id="2650471"/>
    <lineage>
        <taxon>Bacteria</taxon>
        <taxon>Pseudomonadati</taxon>
        <taxon>Planctomycetota</taxon>
        <taxon>Planctomycetia</taxon>
        <taxon>Pirellulales</taxon>
        <taxon>Lacipirellulaceae</taxon>
        <taxon>Lacipirellula</taxon>
    </lineage>
</organism>
<dbReference type="RefSeq" id="WP_152101514.1">
    <property type="nucleotide sequence ID" value="NZ_AP021861.1"/>
</dbReference>
<evidence type="ECO:0000256" key="1">
    <source>
        <dbReference type="SAM" id="SignalP"/>
    </source>
</evidence>
<proteinExistence type="predicted"/>
<dbReference type="AlphaFoldDB" id="A0A5K7XHH3"/>
<gene>
    <name evidence="2" type="ORF">PLANPX_5942</name>
</gene>
<reference evidence="3" key="1">
    <citation type="submission" date="2019-10" db="EMBL/GenBank/DDBJ databases">
        <title>Lacipirellula parvula gen. nov., sp. nov., representing a lineage of planctomycetes widespread in freshwater anoxic habitats, and description of the family Lacipirellulaceae.</title>
        <authorList>
            <person name="Dedysh S.N."/>
            <person name="Kulichevskaya I.S."/>
            <person name="Beletsky A.V."/>
            <person name="Rakitin A.L."/>
            <person name="Mardanov A.V."/>
            <person name="Ivanova A.A."/>
            <person name="Saltykova V.X."/>
            <person name="Rijpstra W.I.C."/>
            <person name="Sinninghe Damste J.S."/>
            <person name="Ravin N.V."/>
        </authorList>
    </citation>
    <scope>NUCLEOTIDE SEQUENCE [LARGE SCALE GENOMIC DNA]</scope>
    <source>
        <strain evidence="3">PX69</strain>
    </source>
</reference>
<evidence type="ECO:0000313" key="2">
    <source>
        <dbReference type="EMBL" id="BBO36330.1"/>
    </source>
</evidence>
<name>A0A5K7XHH3_9BACT</name>
<evidence type="ECO:0008006" key="4">
    <source>
        <dbReference type="Google" id="ProtNLM"/>
    </source>
</evidence>